<gene>
    <name evidence="3" type="ORF">ESP62_007890</name>
</gene>
<organism evidence="3 4">
    <name type="scientific">Aeromicrobium fastidiosum</name>
    <dbReference type="NCBI Taxonomy" id="52699"/>
    <lineage>
        <taxon>Bacteria</taxon>
        <taxon>Bacillati</taxon>
        <taxon>Actinomycetota</taxon>
        <taxon>Actinomycetes</taxon>
        <taxon>Propionibacteriales</taxon>
        <taxon>Nocardioidaceae</taxon>
        <taxon>Aeromicrobium</taxon>
    </lineage>
</organism>
<evidence type="ECO:0000256" key="1">
    <source>
        <dbReference type="SAM" id="MobiDB-lite"/>
    </source>
</evidence>
<protein>
    <recommendedName>
        <fullName evidence="5">Secreted protein</fullName>
    </recommendedName>
</protein>
<dbReference type="AlphaFoldDB" id="A0A641APG3"/>
<evidence type="ECO:0000313" key="3">
    <source>
        <dbReference type="EMBL" id="KAA1378287.1"/>
    </source>
</evidence>
<sequence length="198" mass="20280">MTHTRHLVATALAATALLLSGCGSDATSDDAATPEASATTTPAPAATTEPTATATTPEPSEAPTTPATTGKLISYVDSEDVGVMIAQPSDTSKLTGAPADFKAFIAAELGRLSPDQGCTEKPQISVDQLDTGGWARGGTFVPQCGGSASLWAKDGGTWKEAWSGQSLVECSILQRYRFPSRIAGDQCSNGSDAVPYRG</sequence>
<feature type="signal peptide" evidence="2">
    <location>
        <begin position="1"/>
        <end position="26"/>
    </location>
</feature>
<dbReference type="Proteomes" id="UP001515100">
    <property type="component" value="Unassembled WGS sequence"/>
</dbReference>
<accession>A0A641APG3</accession>
<dbReference type="OrthoDB" id="3788830at2"/>
<evidence type="ECO:0008006" key="5">
    <source>
        <dbReference type="Google" id="ProtNLM"/>
    </source>
</evidence>
<evidence type="ECO:0000256" key="2">
    <source>
        <dbReference type="SAM" id="SignalP"/>
    </source>
</evidence>
<keyword evidence="2" id="KW-0732">Signal</keyword>
<keyword evidence="4" id="KW-1185">Reference proteome</keyword>
<reference evidence="3" key="1">
    <citation type="submission" date="2019-09" db="EMBL/GenBank/DDBJ databases">
        <authorList>
            <person name="Li J."/>
        </authorList>
    </citation>
    <scope>NUCLEOTIDE SEQUENCE [LARGE SCALE GENOMIC DNA]</scope>
    <source>
        <strain evidence="3">NRBC 14897</strain>
    </source>
</reference>
<feature type="chain" id="PRO_5038534458" description="Secreted protein" evidence="2">
    <location>
        <begin position="27"/>
        <end position="198"/>
    </location>
</feature>
<feature type="region of interest" description="Disordered" evidence="1">
    <location>
        <begin position="25"/>
        <end position="70"/>
    </location>
</feature>
<dbReference type="RefSeq" id="WP_129182963.1">
    <property type="nucleotide sequence ID" value="NZ_JAGIOG010000001.1"/>
</dbReference>
<name>A0A641APG3_9ACTN</name>
<proteinExistence type="predicted"/>
<feature type="compositionally biased region" description="Low complexity" evidence="1">
    <location>
        <begin position="25"/>
        <end position="69"/>
    </location>
</feature>
<dbReference type="PROSITE" id="PS51257">
    <property type="entry name" value="PROKAR_LIPOPROTEIN"/>
    <property type="match status" value="1"/>
</dbReference>
<comment type="caution">
    <text evidence="3">The sequence shown here is derived from an EMBL/GenBank/DDBJ whole genome shotgun (WGS) entry which is preliminary data.</text>
</comment>
<dbReference type="EMBL" id="SDPP02000002">
    <property type="protein sequence ID" value="KAA1378287.1"/>
    <property type="molecule type" value="Genomic_DNA"/>
</dbReference>
<evidence type="ECO:0000313" key="4">
    <source>
        <dbReference type="Proteomes" id="UP001515100"/>
    </source>
</evidence>